<gene>
    <name evidence="2" type="ORF">GH807_09855</name>
</gene>
<name>A0ABR6WM57_9FIRM</name>
<evidence type="ECO:0000313" key="3">
    <source>
        <dbReference type="Proteomes" id="UP000653358"/>
    </source>
</evidence>
<accession>A0ABR6WM57</accession>
<sequence>MKQIKKKRAMVKSRKKVSAHRQKTTQESHPIGIEKPETASAAVVFTSVECPHYAGCRFGKAQSRQARIRCYDKLYKVSQSDSCLMIGIKCKLEGKKILMEINGSESRHIRADSPEYEALYPLLKPIRCHNCESRVLDLYRVHGEATLDLKCSNDRHQGLYPV</sequence>
<comment type="caution">
    <text evidence="2">The sequence shown here is derived from an EMBL/GenBank/DDBJ whole genome shotgun (WGS) entry which is preliminary data.</text>
</comment>
<organism evidence="2 3">
    <name type="scientific">Acetobacterium tundrae</name>
    <dbReference type="NCBI Taxonomy" id="132932"/>
    <lineage>
        <taxon>Bacteria</taxon>
        <taxon>Bacillati</taxon>
        <taxon>Bacillota</taxon>
        <taxon>Clostridia</taxon>
        <taxon>Eubacteriales</taxon>
        <taxon>Eubacteriaceae</taxon>
        <taxon>Acetobacterium</taxon>
    </lineage>
</organism>
<protein>
    <submittedName>
        <fullName evidence="2">Uncharacterized protein</fullName>
    </submittedName>
</protein>
<feature type="region of interest" description="Disordered" evidence="1">
    <location>
        <begin position="1"/>
        <end position="29"/>
    </location>
</feature>
<dbReference type="Proteomes" id="UP000653358">
    <property type="component" value="Unassembled WGS sequence"/>
</dbReference>
<proteinExistence type="predicted"/>
<feature type="compositionally biased region" description="Basic residues" evidence="1">
    <location>
        <begin position="1"/>
        <end position="23"/>
    </location>
</feature>
<keyword evidence="3" id="KW-1185">Reference proteome</keyword>
<dbReference type="EMBL" id="WJBB01000010">
    <property type="protein sequence ID" value="MBC3797353.1"/>
    <property type="molecule type" value="Genomic_DNA"/>
</dbReference>
<reference evidence="2 3" key="1">
    <citation type="journal article" date="2020" name="mSystems">
        <title>Defining Genomic and Predicted Metabolic Features of the Acetobacterium Genus.</title>
        <authorList>
            <person name="Ross D.E."/>
            <person name="Marshall C.W."/>
            <person name="Gulliver D."/>
            <person name="May H.D."/>
            <person name="Norman R.S."/>
        </authorList>
    </citation>
    <scope>NUCLEOTIDE SEQUENCE [LARGE SCALE GENOMIC DNA]</scope>
    <source>
        <strain evidence="2 3">DSM 9173</strain>
    </source>
</reference>
<dbReference type="RefSeq" id="WP_148606030.1">
    <property type="nucleotide sequence ID" value="NZ_RXYB01000030.1"/>
</dbReference>
<evidence type="ECO:0000256" key="1">
    <source>
        <dbReference type="SAM" id="MobiDB-lite"/>
    </source>
</evidence>
<evidence type="ECO:0000313" key="2">
    <source>
        <dbReference type="EMBL" id="MBC3797353.1"/>
    </source>
</evidence>